<dbReference type="AlphaFoldDB" id="A0AAD5WSW8"/>
<proteinExistence type="predicted"/>
<organism evidence="3 4">
    <name type="scientific">Zalerion maritima</name>
    <dbReference type="NCBI Taxonomy" id="339359"/>
    <lineage>
        <taxon>Eukaryota</taxon>
        <taxon>Fungi</taxon>
        <taxon>Dikarya</taxon>
        <taxon>Ascomycota</taxon>
        <taxon>Pezizomycotina</taxon>
        <taxon>Sordariomycetes</taxon>
        <taxon>Lulworthiomycetidae</taxon>
        <taxon>Lulworthiales</taxon>
        <taxon>Lulworthiaceae</taxon>
        <taxon>Zalerion</taxon>
    </lineage>
</organism>
<feature type="transmembrane region" description="Helical" evidence="2">
    <location>
        <begin position="530"/>
        <end position="553"/>
    </location>
</feature>
<feature type="transmembrane region" description="Helical" evidence="2">
    <location>
        <begin position="482"/>
        <end position="510"/>
    </location>
</feature>
<feature type="transmembrane region" description="Helical" evidence="2">
    <location>
        <begin position="374"/>
        <end position="394"/>
    </location>
</feature>
<evidence type="ECO:0000313" key="4">
    <source>
        <dbReference type="Proteomes" id="UP001201980"/>
    </source>
</evidence>
<dbReference type="InterPro" id="IPR021840">
    <property type="entry name" value="DUF3433"/>
</dbReference>
<evidence type="ECO:0000256" key="2">
    <source>
        <dbReference type="SAM" id="Phobius"/>
    </source>
</evidence>
<feature type="transmembrane region" description="Helical" evidence="2">
    <location>
        <begin position="817"/>
        <end position="841"/>
    </location>
</feature>
<keyword evidence="2" id="KW-1133">Transmembrane helix</keyword>
<dbReference type="Proteomes" id="UP001201980">
    <property type="component" value="Unassembled WGS sequence"/>
</dbReference>
<evidence type="ECO:0000313" key="3">
    <source>
        <dbReference type="EMBL" id="KAJ2901488.1"/>
    </source>
</evidence>
<keyword evidence="2" id="KW-0812">Transmembrane</keyword>
<gene>
    <name evidence="3" type="ORF">MKZ38_001829</name>
</gene>
<comment type="caution">
    <text evidence="3">The sequence shown here is derived from an EMBL/GenBank/DDBJ whole genome shotgun (WGS) entry which is preliminary data.</text>
</comment>
<dbReference type="PANTHER" id="PTHR37544:SF3">
    <property type="entry name" value="SPRAY"/>
    <property type="match status" value="1"/>
</dbReference>
<accession>A0AAD5WSW8</accession>
<keyword evidence="4" id="KW-1185">Reference proteome</keyword>
<evidence type="ECO:0008006" key="5">
    <source>
        <dbReference type="Google" id="ProtNLM"/>
    </source>
</evidence>
<dbReference type="EMBL" id="JAKWBI020000150">
    <property type="protein sequence ID" value="KAJ2901488.1"/>
    <property type="molecule type" value="Genomic_DNA"/>
</dbReference>
<feature type="compositionally biased region" description="Low complexity" evidence="1">
    <location>
        <begin position="1"/>
        <end position="24"/>
    </location>
</feature>
<feature type="transmembrane region" description="Helical" evidence="2">
    <location>
        <begin position="737"/>
        <end position="760"/>
    </location>
</feature>
<dbReference type="Pfam" id="PF11915">
    <property type="entry name" value="DUF3433"/>
    <property type="match status" value="2"/>
</dbReference>
<keyword evidence="2" id="KW-0472">Membrane</keyword>
<name>A0AAD5WSW8_9PEZI</name>
<feature type="transmembrane region" description="Helical" evidence="2">
    <location>
        <begin position="648"/>
        <end position="667"/>
    </location>
</feature>
<sequence length="940" mass="104191">MDSYQYPGHQGWQQQQQQKQPVPQSISAPPPAAGPQIFQHLQHRASTVSNIPETEYHSLQPRESMVSINTEFCRTPQPQHSFQQPQYPAGDDGDNSYYGQSGWAVPFLGRSNQGYEPVSAMGGNAGGMGGTGDLGSNTQFMGGRGGSMSRKKSRMQSMRDQQHQTIPEDESIDLALLSSAAPMGYENNFGPAAPNHNAALDDDDMGPGIDLSSFGTGPPMGHAPPDAMLPKFQVAEASGQLTGGIGAGWRPEATVRGEDLLAMSPASDRTPTGLGIGRSFTRRMPKLGRKDTLRALGQSEANRRGKIVEVLVDDEEEVATLPAAAPSDVDLSVMTGPSTLDNGGHRASTYAPAKKTKTETFYPEPNWKPFSMRWPYLTFLIFLSIGLAVAQEMAYQNSPLFDFTSPDEVPPSTYFAVKFLPTIITVAYGVLWQFTDFEVRRLEAFYQLSKPGGALAAESINVDYITALSFFRPFRALKLKHYAVAISSVATVMSISLVPTLGAASIYLTPNREERNKNPEDSKFIMVDPTWSRLLSVVFCLCALMAMSLFWLFHRRKTGLNNDVKGIAGLASMAVVSHILMDFKDLDVAPPKDIHARLKYHRYVLRNSSLAPDDENLVSRQDQEKYDRTHLSDNPHPAMLRPSGAIPFIIWIVAFLVFIPIFLFTPADIVTNNAPWVVTLMAISIKLCWGSLDTDVRMIEPYYVLYNRHAPPKTLCLDYTALPFGWMPIRALLNGHWLVFLVGFGTVMAEMLTILATSLATVDGHAFLDNIKEAKDGAFGDDHDDHDKRMVGGFGLFGRDDDDDVHDIDAGQETVGSFFACVALVGFILIYMAIVATVVYIRRRHPFLPRLPNTIASILAFIHQSKMIYDFPGTEKLNNDRMTRKLESIGKKYGLGWFEGRDGQTHCGVDEEELSGNYRHGMNYESINKPWVGNWDRWEE</sequence>
<dbReference type="PANTHER" id="PTHR37544">
    <property type="entry name" value="SPRAY-RELATED"/>
    <property type="match status" value="1"/>
</dbReference>
<feature type="transmembrane region" description="Helical" evidence="2">
    <location>
        <begin position="414"/>
        <end position="432"/>
    </location>
</feature>
<protein>
    <recommendedName>
        <fullName evidence="5">Spray</fullName>
    </recommendedName>
</protein>
<feature type="region of interest" description="Disordered" evidence="1">
    <location>
        <begin position="1"/>
        <end position="35"/>
    </location>
</feature>
<reference evidence="3" key="1">
    <citation type="submission" date="2022-07" db="EMBL/GenBank/DDBJ databases">
        <title>Draft genome sequence of Zalerion maritima ATCC 34329, a (micro)plastics degrading marine fungus.</title>
        <authorList>
            <person name="Paco A."/>
            <person name="Goncalves M.F.M."/>
            <person name="Rocha-Santos T.A.P."/>
            <person name="Alves A."/>
        </authorList>
    </citation>
    <scope>NUCLEOTIDE SEQUENCE</scope>
    <source>
        <strain evidence="3">ATCC 34329</strain>
    </source>
</reference>
<evidence type="ECO:0000256" key="1">
    <source>
        <dbReference type="SAM" id="MobiDB-lite"/>
    </source>
</evidence>